<reference evidence="2 3" key="1">
    <citation type="journal article" date="2019" name="Sci. Rep.">
        <title>A high-quality genome of Eragrostis curvula grass provides insights into Poaceae evolution and supports new strategies to enhance forage quality.</title>
        <authorList>
            <person name="Carballo J."/>
            <person name="Santos B.A.C.M."/>
            <person name="Zappacosta D."/>
            <person name="Garbus I."/>
            <person name="Selva J.P."/>
            <person name="Gallo C.A."/>
            <person name="Diaz A."/>
            <person name="Albertini E."/>
            <person name="Caccamo M."/>
            <person name="Echenique V."/>
        </authorList>
    </citation>
    <scope>NUCLEOTIDE SEQUENCE [LARGE SCALE GENOMIC DNA]</scope>
    <source>
        <strain evidence="3">cv. Victoria</strain>
        <tissue evidence="2">Leaf</tissue>
    </source>
</reference>
<evidence type="ECO:0000256" key="1">
    <source>
        <dbReference type="SAM" id="MobiDB-lite"/>
    </source>
</evidence>
<feature type="non-terminal residue" evidence="2">
    <location>
        <position position="157"/>
    </location>
</feature>
<evidence type="ECO:0000313" key="3">
    <source>
        <dbReference type="Proteomes" id="UP000324897"/>
    </source>
</evidence>
<dbReference type="Gramene" id="TVU15847">
    <property type="protein sequence ID" value="TVU15847"/>
    <property type="gene ID" value="EJB05_39388"/>
</dbReference>
<feature type="non-terminal residue" evidence="2">
    <location>
        <position position="1"/>
    </location>
</feature>
<gene>
    <name evidence="2" type="ORF">EJB05_39388</name>
</gene>
<dbReference type="AlphaFoldDB" id="A0A5J9TXD4"/>
<comment type="caution">
    <text evidence="2">The sequence shown here is derived from an EMBL/GenBank/DDBJ whole genome shotgun (WGS) entry which is preliminary data.</text>
</comment>
<sequence length="157" mass="17311">RTTPFRTNCSCFLHRLGLSSGSPLPPELLLFSTGGATATPGHFPLPDLRRRLANQERTRAFAFVIRDFNRFGWQCFQSRNRGEPAAKDFEHFFQPSEAIPQGRGVDPESFKLIDLLPSSVLRGGGAAAAGVPAHDQRSRSSSCRNARSRRLTSVTIV</sequence>
<protein>
    <submittedName>
        <fullName evidence="2">Uncharacterized protein</fullName>
    </submittedName>
</protein>
<dbReference type="Proteomes" id="UP000324897">
    <property type="component" value="Unassembled WGS sequence"/>
</dbReference>
<feature type="region of interest" description="Disordered" evidence="1">
    <location>
        <begin position="126"/>
        <end position="145"/>
    </location>
</feature>
<name>A0A5J9TXD4_9POAL</name>
<evidence type="ECO:0000313" key="2">
    <source>
        <dbReference type="EMBL" id="TVU15847.1"/>
    </source>
</evidence>
<organism evidence="2 3">
    <name type="scientific">Eragrostis curvula</name>
    <name type="common">weeping love grass</name>
    <dbReference type="NCBI Taxonomy" id="38414"/>
    <lineage>
        <taxon>Eukaryota</taxon>
        <taxon>Viridiplantae</taxon>
        <taxon>Streptophyta</taxon>
        <taxon>Embryophyta</taxon>
        <taxon>Tracheophyta</taxon>
        <taxon>Spermatophyta</taxon>
        <taxon>Magnoliopsida</taxon>
        <taxon>Liliopsida</taxon>
        <taxon>Poales</taxon>
        <taxon>Poaceae</taxon>
        <taxon>PACMAD clade</taxon>
        <taxon>Chloridoideae</taxon>
        <taxon>Eragrostideae</taxon>
        <taxon>Eragrostidinae</taxon>
        <taxon>Eragrostis</taxon>
    </lineage>
</organism>
<proteinExistence type="predicted"/>
<keyword evidence="3" id="KW-1185">Reference proteome</keyword>
<accession>A0A5J9TXD4</accession>
<dbReference type="EMBL" id="RWGY01000031">
    <property type="protein sequence ID" value="TVU15847.1"/>
    <property type="molecule type" value="Genomic_DNA"/>
</dbReference>